<organism evidence="4 5">
    <name type="scientific">Pseudoxanthomonas wuyuanensis</name>
    <dbReference type="NCBI Taxonomy" id="1073196"/>
    <lineage>
        <taxon>Bacteria</taxon>
        <taxon>Pseudomonadati</taxon>
        <taxon>Pseudomonadota</taxon>
        <taxon>Gammaproteobacteria</taxon>
        <taxon>Lysobacterales</taxon>
        <taxon>Lysobacteraceae</taxon>
        <taxon>Pseudoxanthomonas</taxon>
    </lineage>
</organism>
<dbReference type="Gene3D" id="3.30.700.10">
    <property type="entry name" value="Glycoprotein, Type 4 Pilin"/>
    <property type="match status" value="1"/>
</dbReference>
<dbReference type="InterPro" id="IPR045584">
    <property type="entry name" value="Pilin-like"/>
</dbReference>
<keyword evidence="2" id="KW-0472">Membrane</keyword>
<dbReference type="RefSeq" id="WP_097122093.1">
    <property type="nucleotide sequence ID" value="NZ_OCND01000005.1"/>
</dbReference>
<dbReference type="InterPro" id="IPR035445">
    <property type="entry name" value="GYF-like_dom_sf"/>
</dbReference>
<gene>
    <name evidence="4" type="ORF">SAMN06296416_10571</name>
</gene>
<accession>A0A286D824</accession>
<dbReference type="OrthoDB" id="198456at2"/>
<proteinExistence type="inferred from homology"/>
<dbReference type="AlphaFoldDB" id="A0A286D824"/>
<keyword evidence="2" id="KW-0812">Transmembrane</keyword>
<dbReference type="GO" id="GO:0007155">
    <property type="term" value="P:cell adhesion"/>
    <property type="evidence" value="ECO:0007669"/>
    <property type="project" value="InterPro"/>
</dbReference>
<keyword evidence="5" id="KW-1185">Reference proteome</keyword>
<evidence type="ECO:0000259" key="3">
    <source>
        <dbReference type="Pfam" id="PF14237"/>
    </source>
</evidence>
<name>A0A286D824_9GAMM</name>
<evidence type="ECO:0000256" key="1">
    <source>
        <dbReference type="ARBA" id="ARBA00005233"/>
    </source>
</evidence>
<dbReference type="SUPFAM" id="SSF54523">
    <property type="entry name" value="Pili subunits"/>
    <property type="match status" value="1"/>
</dbReference>
<keyword evidence="2" id="KW-1133">Transmembrane helix</keyword>
<sequence>MTQWYYADRQRQRFGPVSSAELAAQFQAGRIGLDALVWHEGLSQWQSLGDFAAELGLLETPASAAGSAGPPPVPGAQPQQPPVYAAAPVAKPGMSGGKIALIVAAVLVLPVLAVLGILAAISIPAYNDYSVRAKVAETMAQASPLKAMVTEYRYAEGTCPRNGDADFGEPESYASRYVALARIGEFDDGTCGVELRLHNTGNAQIDGKHVWLAFDADEGDWTCSSEVDDRYLPALCRG</sequence>
<dbReference type="GO" id="GO:0009289">
    <property type="term" value="C:pilus"/>
    <property type="evidence" value="ECO:0007669"/>
    <property type="project" value="InterPro"/>
</dbReference>
<dbReference type="Proteomes" id="UP000219374">
    <property type="component" value="Unassembled WGS sequence"/>
</dbReference>
<dbReference type="Pfam" id="PF00114">
    <property type="entry name" value="Pilin"/>
    <property type="match status" value="1"/>
</dbReference>
<dbReference type="EMBL" id="OCND01000005">
    <property type="protein sequence ID" value="SOD54810.1"/>
    <property type="molecule type" value="Genomic_DNA"/>
</dbReference>
<feature type="domain" description="GYF" evidence="3">
    <location>
        <begin position="4"/>
        <end position="52"/>
    </location>
</feature>
<reference evidence="4 5" key="1">
    <citation type="submission" date="2017-09" db="EMBL/GenBank/DDBJ databases">
        <authorList>
            <person name="Ehlers B."/>
            <person name="Leendertz F.H."/>
        </authorList>
    </citation>
    <scope>NUCLEOTIDE SEQUENCE [LARGE SCALE GENOMIC DNA]</scope>
    <source>
        <strain evidence="4 5">CGMCC 1.10978</strain>
    </source>
</reference>
<evidence type="ECO:0000313" key="4">
    <source>
        <dbReference type="EMBL" id="SOD54810.1"/>
    </source>
</evidence>
<dbReference type="InterPro" id="IPR001082">
    <property type="entry name" value="Pilin"/>
</dbReference>
<evidence type="ECO:0000313" key="5">
    <source>
        <dbReference type="Proteomes" id="UP000219374"/>
    </source>
</evidence>
<feature type="transmembrane region" description="Helical" evidence="2">
    <location>
        <begin position="99"/>
        <end position="123"/>
    </location>
</feature>
<protein>
    <submittedName>
        <fullName evidence="4">Type IV pilus assembly protein PilA</fullName>
    </submittedName>
</protein>
<dbReference type="InterPro" id="IPR025640">
    <property type="entry name" value="GYF_2"/>
</dbReference>
<dbReference type="SUPFAM" id="SSF55277">
    <property type="entry name" value="GYF domain"/>
    <property type="match status" value="1"/>
</dbReference>
<dbReference type="Pfam" id="PF14237">
    <property type="entry name" value="GYF_2"/>
    <property type="match status" value="1"/>
</dbReference>
<comment type="similarity">
    <text evidence="1">Belongs to the N-Me-Phe pilin family.</text>
</comment>
<evidence type="ECO:0000256" key="2">
    <source>
        <dbReference type="SAM" id="Phobius"/>
    </source>
</evidence>